<evidence type="ECO:0000259" key="13">
    <source>
        <dbReference type="Pfam" id="PF13244"/>
    </source>
</evidence>
<keyword evidence="4" id="KW-1003">Cell membrane</keyword>
<keyword evidence="2" id="KW-0813">Transport</keyword>
<evidence type="ECO:0000256" key="10">
    <source>
        <dbReference type="SAM" id="Phobius"/>
    </source>
</evidence>
<evidence type="ECO:0000313" key="15">
    <source>
        <dbReference type="EMBL" id="BAN04125.1"/>
    </source>
</evidence>
<evidence type="ECO:0000256" key="1">
    <source>
        <dbReference type="ARBA" id="ARBA00004651"/>
    </source>
</evidence>
<keyword evidence="3" id="KW-0050">Antiport</keyword>
<feature type="transmembrane region" description="Helical" evidence="10">
    <location>
        <begin position="657"/>
        <end position="676"/>
    </location>
</feature>
<dbReference type="PANTHER" id="PTHR43373">
    <property type="entry name" value="NA(+)/H(+) ANTIPORTER SUBUNIT"/>
    <property type="match status" value="1"/>
</dbReference>
<comment type="subcellular location">
    <subcellularLocation>
        <location evidence="1">Cell membrane</location>
        <topology evidence="1">Multi-pass membrane protein</topology>
    </subcellularLocation>
    <subcellularLocation>
        <location evidence="9">Membrane</location>
        <topology evidence="9">Multi-pass membrane protein</topology>
    </subcellularLocation>
</comment>
<evidence type="ECO:0000256" key="2">
    <source>
        <dbReference type="ARBA" id="ARBA00022448"/>
    </source>
</evidence>
<keyword evidence="16" id="KW-1185">Reference proteome</keyword>
<feature type="transmembrane region" description="Helical" evidence="10">
    <location>
        <begin position="696"/>
        <end position="716"/>
    </location>
</feature>
<keyword evidence="7" id="KW-0406">Ion transport</keyword>
<feature type="domain" description="MrpA C-terminal/MbhD" evidence="13">
    <location>
        <begin position="617"/>
        <end position="680"/>
    </location>
</feature>
<reference evidence="15 16" key="1">
    <citation type="journal article" date="2013" name="Int. J. Syst. Evol. Microbiol.">
        <title>Ilumatobacter nonamiense sp. nov. and Ilumatobacter coccineum sp. nov., isolated from seashore sand.</title>
        <authorList>
            <person name="Matsumoto A."/>
            <person name="Kasai H."/>
            <person name="Matsuo Y."/>
            <person name="Shizuri Y."/>
            <person name="Ichikawa N."/>
            <person name="Fujita N."/>
            <person name="Omura S."/>
            <person name="Takahashi Y."/>
        </authorList>
    </citation>
    <scope>NUCLEOTIDE SEQUENCE [LARGE SCALE GENOMIC DNA]</scope>
    <source>
        <strain evidence="16">NBRC 103263 / KCTC 29153 / YM16-304</strain>
    </source>
</reference>
<evidence type="ECO:0000256" key="5">
    <source>
        <dbReference type="ARBA" id="ARBA00022692"/>
    </source>
</evidence>
<dbReference type="InterPro" id="IPR001750">
    <property type="entry name" value="ND/Mrp_TM"/>
</dbReference>
<name>A0A6C7EGL9_ILUCY</name>
<feature type="transmembrane region" description="Helical" evidence="10">
    <location>
        <begin position="415"/>
        <end position="439"/>
    </location>
</feature>
<dbReference type="KEGG" id="aym:YM304_38110"/>
<dbReference type="PANTHER" id="PTHR43373:SF1">
    <property type="entry name" value="NA(+)_H(+) ANTIPORTER SUBUNIT A"/>
    <property type="match status" value="1"/>
</dbReference>
<keyword evidence="6 10" id="KW-1133">Transmembrane helix</keyword>
<feature type="transmembrane region" description="Helical" evidence="10">
    <location>
        <begin position="609"/>
        <end position="628"/>
    </location>
</feature>
<dbReference type="Gene3D" id="1.20.120.1200">
    <property type="entry name" value="NADH-ubiquinone/plastoquinone oxidoreductase chain 6, subunit NuoJ"/>
    <property type="match status" value="1"/>
</dbReference>
<feature type="domain" description="MrpA C-terminal/MbhE" evidence="14">
    <location>
        <begin position="693"/>
        <end position="789"/>
    </location>
</feature>
<dbReference type="GO" id="GO:0005886">
    <property type="term" value="C:plasma membrane"/>
    <property type="evidence" value="ECO:0007669"/>
    <property type="project" value="UniProtKB-SubCell"/>
</dbReference>
<feature type="transmembrane region" description="Helical" evidence="10">
    <location>
        <begin position="303"/>
        <end position="321"/>
    </location>
</feature>
<evidence type="ECO:0000256" key="4">
    <source>
        <dbReference type="ARBA" id="ARBA00022475"/>
    </source>
</evidence>
<evidence type="ECO:0000259" key="12">
    <source>
        <dbReference type="Pfam" id="PF00662"/>
    </source>
</evidence>
<evidence type="ECO:0000256" key="9">
    <source>
        <dbReference type="RuleBase" id="RU000320"/>
    </source>
</evidence>
<evidence type="ECO:0000256" key="6">
    <source>
        <dbReference type="ARBA" id="ARBA00022989"/>
    </source>
</evidence>
<dbReference type="AlphaFoldDB" id="A0A6C7EGL9"/>
<dbReference type="EMBL" id="AP012057">
    <property type="protein sequence ID" value="BAN04125.1"/>
    <property type="molecule type" value="Genomic_DNA"/>
</dbReference>
<feature type="transmembrane region" description="Helical" evidence="10">
    <location>
        <begin position="755"/>
        <end position="773"/>
    </location>
</feature>
<feature type="transmembrane region" description="Helical" evidence="10">
    <location>
        <begin position="502"/>
        <end position="528"/>
    </location>
</feature>
<dbReference type="OrthoDB" id="9811798at2"/>
<dbReference type="Pfam" id="PF13244">
    <property type="entry name" value="MbhD"/>
    <property type="match status" value="1"/>
</dbReference>
<dbReference type="RefSeq" id="WP_015443372.1">
    <property type="nucleotide sequence ID" value="NC_020520.1"/>
</dbReference>
<dbReference type="InterPro" id="IPR025383">
    <property type="entry name" value="MrpA_C/MbhD"/>
</dbReference>
<dbReference type="GO" id="GO:0006811">
    <property type="term" value="P:monoatomic ion transport"/>
    <property type="evidence" value="ECO:0007669"/>
    <property type="project" value="UniProtKB-KW"/>
</dbReference>
<evidence type="ECO:0000259" key="11">
    <source>
        <dbReference type="Pfam" id="PF00361"/>
    </source>
</evidence>
<feature type="transmembrane region" description="Helical" evidence="10">
    <location>
        <begin position="276"/>
        <end position="296"/>
    </location>
</feature>
<accession>A0A6C7EGL9</accession>
<dbReference type="InterPro" id="IPR042106">
    <property type="entry name" value="Nuo/plastoQ_OxRdtase_6_NuoJ"/>
</dbReference>
<dbReference type="InterPro" id="IPR046806">
    <property type="entry name" value="MrpA_C/MbhE"/>
</dbReference>
<dbReference type="Proteomes" id="UP000011863">
    <property type="component" value="Chromosome"/>
</dbReference>
<feature type="transmembrane region" description="Helical" evidence="10">
    <location>
        <begin position="168"/>
        <end position="189"/>
    </location>
</feature>
<evidence type="ECO:0000256" key="3">
    <source>
        <dbReference type="ARBA" id="ARBA00022449"/>
    </source>
</evidence>
<feature type="transmembrane region" description="Helical" evidence="10">
    <location>
        <begin position="576"/>
        <end position="597"/>
    </location>
</feature>
<keyword evidence="5 9" id="KW-0812">Transmembrane</keyword>
<feature type="domain" description="NADH:quinone oxidoreductase/Mrp antiporter transmembrane" evidence="11">
    <location>
        <begin position="135"/>
        <end position="420"/>
    </location>
</feature>
<evidence type="ECO:0000256" key="8">
    <source>
        <dbReference type="ARBA" id="ARBA00023136"/>
    </source>
</evidence>
<sequence>MFVLLLFHLLIGVSILVSGDRFGRRAFAVAALAPAVTVVWAATQWSDVVGNGAAGDVAGSGVPVTQSVGWISQLGLNLDLRFDAFALVMTLLVSGIGLLVCVYAYGYFSHIAPGQARLAGLMTIFAASMLGVVWADHLIALFIAWELTSITSYLLIGNDDTNPRARAAALQAIFITGAGGLALLAGLIILGQSAGTYRISEMLESPPSGGAVSAGLILVLLGAFTKSAQAPFGSWLPGAMVAPTPVSAYLHSATMVKAGVYLVARLSPILAGLGQWRVLVLVVGSVTMIVGGLRALRQHDLKLLLAYGTVSQLGFMMLLLGTGEYKIAQAGVVLLLAHGAFKATLFMLVGIIDHEAGTRDIRELHGFGAGWMPVKVMAVIGAASMAGLPPLLGFVAKEKGIDTYLEYGEFTGATAVLVVIVVGSILTFAYSARYVLGVFGYFGSADEPVTSRTVHAPPLVFSGPAMVLTAATVVLGLLPMLISDLTKTATLALDPHASPSTVKLWAGFNTAFVLSLVIIATGAALTALRGPVANVQAKLAAPLRKMPSTDDGFEATVRSIDTVANRVTRYIQSGSLPVYLLVILATVVTVPVIPMLGELDSLPEFVERPIHVPLVAVILGAAIGATLIRRRMAAVVMLSAVGFAMAGLYEAQGAPDLALTQFAIETLGTVLFVLVLRFLPSRFVDLAPAVVRPVRLAVSVLVACAIFVFAIVSTQARSDVPQESVSVEMIERSKPDGEGKNVVNVILVDFRGVDTMGEITVLLVAAVGAFALARSGRGRDDDESVVAPAEEAVSS</sequence>
<feature type="transmembrane region" description="Helical" evidence="10">
    <location>
        <begin position="459"/>
        <end position="482"/>
    </location>
</feature>
<evidence type="ECO:0000313" key="16">
    <source>
        <dbReference type="Proteomes" id="UP000011863"/>
    </source>
</evidence>
<gene>
    <name evidence="15" type="primary">mrpA</name>
    <name evidence="15" type="synonym">mnhA</name>
    <name evidence="15" type="ORF">YM304_38110</name>
</gene>
<dbReference type="Pfam" id="PF20501">
    <property type="entry name" value="MbhE"/>
    <property type="match status" value="1"/>
</dbReference>
<feature type="transmembrane region" description="Helical" evidence="10">
    <location>
        <begin position="84"/>
        <end position="106"/>
    </location>
</feature>
<protein>
    <submittedName>
        <fullName evidence="15">Na(+)/H(+) antiporter subunit A</fullName>
    </submittedName>
</protein>
<proteinExistence type="predicted"/>
<dbReference type="InterPro" id="IPR050616">
    <property type="entry name" value="CPA3_Na-H_Antiporter_A"/>
</dbReference>
<dbReference type="Pfam" id="PF00361">
    <property type="entry name" value="Proton_antipo_M"/>
    <property type="match status" value="1"/>
</dbReference>
<feature type="transmembrane region" description="Helical" evidence="10">
    <location>
        <begin position="633"/>
        <end position="651"/>
    </location>
</feature>
<feature type="transmembrane region" description="Helical" evidence="10">
    <location>
        <begin position="118"/>
        <end position="134"/>
    </location>
</feature>
<evidence type="ECO:0000256" key="7">
    <source>
        <dbReference type="ARBA" id="ARBA00023065"/>
    </source>
</evidence>
<keyword evidence="8 10" id="KW-0472">Membrane</keyword>
<feature type="transmembrane region" description="Helical" evidence="10">
    <location>
        <begin position="140"/>
        <end position="156"/>
    </location>
</feature>
<feature type="domain" description="NADH-Ubiquinone oxidoreductase (complex I) chain 5 N-terminal" evidence="12">
    <location>
        <begin position="71"/>
        <end position="115"/>
    </location>
</feature>
<feature type="transmembrane region" description="Helical" evidence="10">
    <location>
        <begin position="209"/>
        <end position="225"/>
    </location>
</feature>
<feature type="transmembrane region" description="Helical" evidence="10">
    <location>
        <begin position="373"/>
        <end position="395"/>
    </location>
</feature>
<organism evidence="15 16">
    <name type="scientific">Ilumatobacter coccineus (strain NBRC 103263 / KCTC 29153 / YM16-304)</name>
    <dbReference type="NCBI Taxonomy" id="1313172"/>
    <lineage>
        <taxon>Bacteria</taxon>
        <taxon>Bacillati</taxon>
        <taxon>Actinomycetota</taxon>
        <taxon>Acidimicrobiia</taxon>
        <taxon>Acidimicrobiales</taxon>
        <taxon>Ilumatobacteraceae</taxon>
        <taxon>Ilumatobacter</taxon>
    </lineage>
</organism>
<evidence type="ECO:0000259" key="14">
    <source>
        <dbReference type="Pfam" id="PF20501"/>
    </source>
</evidence>
<dbReference type="Pfam" id="PF00662">
    <property type="entry name" value="Proton_antipo_N"/>
    <property type="match status" value="1"/>
</dbReference>
<dbReference type="GO" id="GO:0015297">
    <property type="term" value="F:antiporter activity"/>
    <property type="evidence" value="ECO:0007669"/>
    <property type="project" value="UniProtKB-KW"/>
</dbReference>
<dbReference type="InterPro" id="IPR001516">
    <property type="entry name" value="Proton_antipo_N"/>
</dbReference>
<feature type="transmembrane region" description="Helical" evidence="10">
    <location>
        <begin position="327"/>
        <end position="352"/>
    </location>
</feature>
<dbReference type="PRINTS" id="PR01434">
    <property type="entry name" value="NADHDHGNASE5"/>
</dbReference>